<dbReference type="WBParaSite" id="Hba_07598">
    <property type="protein sequence ID" value="Hba_07598"/>
    <property type="gene ID" value="Hba_07598"/>
</dbReference>
<reference evidence="2" key="1">
    <citation type="submission" date="2016-11" db="UniProtKB">
        <authorList>
            <consortium name="WormBaseParasite"/>
        </authorList>
    </citation>
    <scope>IDENTIFICATION</scope>
</reference>
<sequence>MALSLIILIFFMSIRKLTFSRIILKEESHSLGKRTEDGKI</sequence>
<organism evidence="1 2">
    <name type="scientific">Heterorhabditis bacteriophora</name>
    <name type="common">Entomopathogenic nematode worm</name>
    <dbReference type="NCBI Taxonomy" id="37862"/>
    <lineage>
        <taxon>Eukaryota</taxon>
        <taxon>Metazoa</taxon>
        <taxon>Ecdysozoa</taxon>
        <taxon>Nematoda</taxon>
        <taxon>Chromadorea</taxon>
        <taxon>Rhabditida</taxon>
        <taxon>Rhabditina</taxon>
        <taxon>Rhabditomorpha</taxon>
        <taxon>Strongyloidea</taxon>
        <taxon>Heterorhabditidae</taxon>
        <taxon>Heterorhabditis</taxon>
    </lineage>
</organism>
<accession>A0A1I7WR33</accession>
<dbReference type="Proteomes" id="UP000095283">
    <property type="component" value="Unplaced"/>
</dbReference>
<evidence type="ECO:0000313" key="1">
    <source>
        <dbReference type="Proteomes" id="UP000095283"/>
    </source>
</evidence>
<proteinExistence type="predicted"/>
<name>A0A1I7WR33_HETBA</name>
<dbReference type="AlphaFoldDB" id="A0A1I7WR33"/>
<evidence type="ECO:0000313" key="2">
    <source>
        <dbReference type="WBParaSite" id="Hba_07598"/>
    </source>
</evidence>
<keyword evidence="1" id="KW-1185">Reference proteome</keyword>
<protein>
    <submittedName>
        <fullName evidence="2">Uncharacterized protein</fullName>
    </submittedName>
</protein>